<feature type="compositionally biased region" description="Basic residues" evidence="5">
    <location>
        <begin position="69"/>
        <end position="80"/>
    </location>
</feature>
<dbReference type="InterPro" id="IPR009071">
    <property type="entry name" value="HMG_box_dom"/>
</dbReference>
<comment type="caution">
    <text evidence="7">The sequence shown here is derived from an EMBL/GenBank/DDBJ whole genome shotgun (WGS) entry which is preliminary data.</text>
</comment>
<sequence length="340" mass="39285">MSGNYSFDDDSITDNDLRYSGSGSSVGNMRHMSGISKIDVDSYNDGDQISQHPSSNTDHHEVTQEKKKASWLRGKKRKKSRDQNAPKQPLTGYVRFLNDRREKVRLEHPALSFSELTKLLGAEWSKLPQQEKQHYLDEAEKDKERYLKELEAYHQTEAYKMFLKKQQEKKRKDGADSDNNHQGINTTQTEVGLESGYKEDDPAFNIPIFTEEFLDHNKAREAELRQLRKQNTEYEEQNAILSKHIDNMKQAIEKLEVESVQQKNNNLSLKQHLDAIRATLVANFASVPLPGTKEFPTIETIDNYMTRLHTILRDCPKEHEALVTTVRKIVGHLNMESEKL</sequence>
<dbReference type="Pfam" id="PF00505">
    <property type="entry name" value="HMG_box"/>
    <property type="match status" value="1"/>
</dbReference>
<dbReference type="GO" id="GO:0010468">
    <property type="term" value="P:regulation of gene expression"/>
    <property type="evidence" value="ECO:0007669"/>
    <property type="project" value="TreeGrafter"/>
</dbReference>
<dbReference type="GO" id="GO:0005634">
    <property type="term" value="C:nucleus"/>
    <property type="evidence" value="ECO:0007669"/>
    <property type="project" value="UniProtKB-UniRule"/>
</dbReference>
<keyword evidence="2 3" id="KW-0539">Nucleus</keyword>
<accession>A0AAD9NAH2</accession>
<evidence type="ECO:0000256" key="5">
    <source>
        <dbReference type="SAM" id="MobiDB-lite"/>
    </source>
</evidence>
<proteinExistence type="predicted"/>
<dbReference type="InterPro" id="IPR051965">
    <property type="entry name" value="ChromReg_NeuronalGeneExpr"/>
</dbReference>
<protein>
    <recommendedName>
        <fullName evidence="6">HMG box domain-containing protein</fullName>
    </recommendedName>
</protein>
<dbReference type="PRINTS" id="PR00886">
    <property type="entry name" value="HIGHMOBLTY12"/>
</dbReference>
<dbReference type="PANTHER" id="PTHR46040">
    <property type="entry name" value="HIGH MOBILITY GROUP PROTEIN 2"/>
    <property type="match status" value="1"/>
</dbReference>
<feature type="coiled-coil region" evidence="4">
    <location>
        <begin position="217"/>
        <end position="265"/>
    </location>
</feature>
<evidence type="ECO:0000313" key="8">
    <source>
        <dbReference type="Proteomes" id="UP001208570"/>
    </source>
</evidence>
<feature type="DNA-binding region" description="HMG box" evidence="3">
    <location>
        <begin position="86"/>
        <end position="154"/>
    </location>
</feature>
<dbReference type="EMBL" id="JAODUP010000086">
    <property type="protein sequence ID" value="KAK2163072.1"/>
    <property type="molecule type" value="Genomic_DNA"/>
</dbReference>
<dbReference type="Proteomes" id="UP001208570">
    <property type="component" value="Unassembled WGS sequence"/>
</dbReference>
<feature type="region of interest" description="Disordered" evidence="5">
    <location>
        <begin position="1"/>
        <end position="92"/>
    </location>
</feature>
<organism evidence="7 8">
    <name type="scientific">Paralvinella palmiformis</name>
    <dbReference type="NCBI Taxonomy" id="53620"/>
    <lineage>
        <taxon>Eukaryota</taxon>
        <taxon>Metazoa</taxon>
        <taxon>Spiralia</taxon>
        <taxon>Lophotrochozoa</taxon>
        <taxon>Annelida</taxon>
        <taxon>Polychaeta</taxon>
        <taxon>Sedentaria</taxon>
        <taxon>Canalipalpata</taxon>
        <taxon>Terebellida</taxon>
        <taxon>Terebelliformia</taxon>
        <taxon>Alvinellidae</taxon>
        <taxon>Paralvinella</taxon>
    </lineage>
</organism>
<evidence type="ECO:0000259" key="6">
    <source>
        <dbReference type="PROSITE" id="PS50118"/>
    </source>
</evidence>
<keyword evidence="8" id="KW-1185">Reference proteome</keyword>
<feature type="compositionally biased region" description="Polar residues" evidence="5">
    <location>
        <begin position="45"/>
        <end position="56"/>
    </location>
</feature>
<dbReference type="AlphaFoldDB" id="A0AAD9NAH2"/>
<keyword evidence="1 3" id="KW-0238">DNA-binding</keyword>
<evidence type="ECO:0000256" key="1">
    <source>
        <dbReference type="ARBA" id="ARBA00023125"/>
    </source>
</evidence>
<feature type="coiled-coil region" evidence="4">
    <location>
        <begin position="129"/>
        <end position="156"/>
    </location>
</feature>
<dbReference type="InterPro" id="IPR036910">
    <property type="entry name" value="HMG_box_dom_sf"/>
</dbReference>
<dbReference type="SUPFAM" id="SSF47095">
    <property type="entry name" value="HMG-box"/>
    <property type="match status" value="1"/>
</dbReference>
<feature type="compositionally biased region" description="Basic and acidic residues" evidence="5">
    <location>
        <begin position="57"/>
        <end position="68"/>
    </location>
</feature>
<feature type="compositionally biased region" description="Basic and acidic residues" evidence="5">
    <location>
        <begin position="170"/>
        <end position="179"/>
    </location>
</feature>
<evidence type="ECO:0000256" key="2">
    <source>
        <dbReference type="ARBA" id="ARBA00023242"/>
    </source>
</evidence>
<name>A0AAD9NAH2_9ANNE</name>
<dbReference type="PANTHER" id="PTHR46040:SF3">
    <property type="entry name" value="HIGH MOBILITY GROUP PROTEIN 2"/>
    <property type="match status" value="1"/>
</dbReference>
<dbReference type="PROSITE" id="PS50118">
    <property type="entry name" value="HMG_BOX_2"/>
    <property type="match status" value="1"/>
</dbReference>
<evidence type="ECO:0000313" key="7">
    <source>
        <dbReference type="EMBL" id="KAK2163072.1"/>
    </source>
</evidence>
<feature type="domain" description="HMG box" evidence="6">
    <location>
        <begin position="86"/>
        <end position="154"/>
    </location>
</feature>
<keyword evidence="4" id="KW-0175">Coiled coil</keyword>
<evidence type="ECO:0000256" key="4">
    <source>
        <dbReference type="SAM" id="Coils"/>
    </source>
</evidence>
<dbReference type="GO" id="GO:0003677">
    <property type="term" value="F:DNA binding"/>
    <property type="evidence" value="ECO:0007669"/>
    <property type="project" value="UniProtKB-UniRule"/>
</dbReference>
<dbReference type="Gene3D" id="1.10.30.10">
    <property type="entry name" value="High mobility group box domain"/>
    <property type="match status" value="1"/>
</dbReference>
<feature type="region of interest" description="Disordered" evidence="5">
    <location>
        <begin position="165"/>
        <end position="186"/>
    </location>
</feature>
<dbReference type="SMART" id="SM00398">
    <property type="entry name" value="HMG"/>
    <property type="match status" value="1"/>
</dbReference>
<evidence type="ECO:0000256" key="3">
    <source>
        <dbReference type="PROSITE-ProRule" id="PRU00267"/>
    </source>
</evidence>
<dbReference type="CDD" id="cd21980">
    <property type="entry name" value="HMG-box_HMG20"/>
    <property type="match status" value="1"/>
</dbReference>
<gene>
    <name evidence="7" type="ORF">LSH36_86g04002</name>
</gene>
<reference evidence="7" key="1">
    <citation type="journal article" date="2023" name="Mol. Biol. Evol.">
        <title>Third-Generation Sequencing Reveals the Adaptive Role of the Epigenome in Three Deep-Sea Polychaetes.</title>
        <authorList>
            <person name="Perez M."/>
            <person name="Aroh O."/>
            <person name="Sun Y."/>
            <person name="Lan Y."/>
            <person name="Juniper S.K."/>
            <person name="Young C.R."/>
            <person name="Angers B."/>
            <person name="Qian P.Y."/>
        </authorList>
    </citation>
    <scope>NUCLEOTIDE SEQUENCE</scope>
    <source>
        <strain evidence="7">P08H-3</strain>
    </source>
</reference>